<keyword evidence="11" id="KW-0456">Lyase</keyword>
<dbReference type="GeneID" id="18238541"/>
<dbReference type="InterPro" id="IPR001054">
    <property type="entry name" value="A/G_cyclase"/>
</dbReference>
<keyword evidence="10 13" id="KW-0472">Membrane</keyword>
<dbReference type="GO" id="GO:0035556">
    <property type="term" value="P:intracellular signal transduction"/>
    <property type="evidence" value="ECO:0007669"/>
    <property type="project" value="InterPro"/>
</dbReference>
<name>F4P1T6_BATDJ</name>
<feature type="domain" description="Guanylate cyclase" evidence="14">
    <location>
        <begin position="407"/>
        <end position="542"/>
    </location>
</feature>
<dbReference type="PANTHER" id="PTHR45627">
    <property type="entry name" value="ADENYLATE CYCLASE TYPE 1"/>
    <property type="match status" value="1"/>
</dbReference>
<keyword evidence="16" id="KW-1185">Reference proteome</keyword>
<dbReference type="SMART" id="SM00044">
    <property type="entry name" value="CYCc"/>
    <property type="match status" value="2"/>
</dbReference>
<evidence type="ECO:0000256" key="1">
    <source>
        <dbReference type="ARBA" id="ARBA00001593"/>
    </source>
</evidence>
<dbReference type="InterPro" id="IPR029787">
    <property type="entry name" value="Nucleotide_cyclase"/>
</dbReference>
<feature type="region of interest" description="Disordered" evidence="12">
    <location>
        <begin position="1577"/>
        <end position="1605"/>
    </location>
</feature>
<keyword evidence="6" id="KW-0547">Nucleotide-binding</keyword>
<evidence type="ECO:0000256" key="9">
    <source>
        <dbReference type="ARBA" id="ARBA00022989"/>
    </source>
</evidence>
<dbReference type="PROSITE" id="PS50125">
    <property type="entry name" value="GUANYLATE_CYCLASE_2"/>
    <property type="match status" value="2"/>
</dbReference>
<evidence type="ECO:0000256" key="7">
    <source>
        <dbReference type="ARBA" id="ARBA00022840"/>
    </source>
</evidence>
<evidence type="ECO:0000256" key="12">
    <source>
        <dbReference type="SAM" id="MobiDB-lite"/>
    </source>
</evidence>
<proteinExistence type="predicted"/>
<feature type="compositionally biased region" description="Polar residues" evidence="12">
    <location>
        <begin position="655"/>
        <end position="664"/>
    </location>
</feature>
<dbReference type="GO" id="GO:0004016">
    <property type="term" value="F:adenylate cyclase activity"/>
    <property type="evidence" value="ECO:0000318"/>
    <property type="project" value="GO_Central"/>
</dbReference>
<keyword evidence="8" id="KW-0460">Magnesium</keyword>
<dbReference type="GO" id="GO:0006171">
    <property type="term" value="P:cAMP biosynthetic process"/>
    <property type="evidence" value="ECO:0000318"/>
    <property type="project" value="GO_Central"/>
</dbReference>
<keyword evidence="9 13" id="KW-1133">Transmembrane helix</keyword>
<organism evidence="15 16">
    <name type="scientific">Batrachochytrium dendrobatidis (strain JAM81 / FGSC 10211)</name>
    <name type="common">Frog chytrid fungus</name>
    <dbReference type="NCBI Taxonomy" id="684364"/>
    <lineage>
        <taxon>Eukaryota</taxon>
        <taxon>Fungi</taxon>
        <taxon>Fungi incertae sedis</taxon>
        <taxon>Chytridiomycota</taxon>
        <taxon>Chytridiomycota incertae sedis</taxon>
        <taxon>Chytridiomycetes</taxon>
        <taxon>Rhizophydiales</taxon>
        <taxon>Rhizophydiales incertae sedis</taxon>
        <taxon>Batrachochytrium</taxon>
    </lineage>
</organism>
<dbReference type="RefSeq" id="XP_006678496.1">
    <property type="nucleotide sequence ID" value="XM_006678433.1"/>
</dbReference>
<dbReference type="PANTHER" id="PTHR45627:SF12">
    <property type="entry name" value="ADENYLATE CYCLASE TYPE 2"/>
    <property type="match status" value="1"/>
</dbReference>
<evidence type="ECO:0000256" key="6">
    <source>
        <dbReference type="ARBA" id="ARBA00022741"/>
    </source>
</evidence>
<feature type="transmembrane region" description="Helical" evidence="13">
    <location>
        <begin position="208"/>
        <end position="227"/>
    </location>
</feature>
<feature type="transmembrane region" description="Helical" evidence="13">
    <location>
        <begin position="1130"/>
        <end position="1150"/>
    </location>
</feature>
<dbReference type="SUPFAM" id="SSF55073">
    <property type="entry name" value="Nucleotide cyclase"/>
    <property type="match status" value="2"/>
</dbReference>
<feature type="domain" description="Guanylate cyclase" evidence="14">
    <location>
        <begin position="1263"/>
        <end position="1400"/>
    </location>
</feature>
<dbReference type="GO" id="GO:0016020">
    <property type="term" value="C:membrane"/>
    <property type="evidence" value="ECO:0007669"/>
    <property type="project" value="UniProtKB-SubCell"/>
</dbReference>
<feature type="transmembrane region" description="Helical" evidence="13">
    <location>
        <begin position="272"/>
        <end position="294"/>
    </location>
</feature>
<feature type="transmembrane region" description="Helical" evidence="13">
    <location>
        <begin position="1104"/>
        <end position="1124"/>
    </location>
</feature>
<accession>F4P1T6</accession>
<dbReference type="OrthoDB" id="2163483at2759"/>
<dbReference type="EMBL" id="GL882883">
    <property type="protein sequence ID" value="EGF80999.1"/>
    <property type="molecule type" value="Genomic_DNA"/>
</dbReference>
<protein>
    <recommendedName>
        <fullName evidence="3">adenylate cyclase</fullName>
        <ecNumber evidence="3">4.6.1.1</ecNumber>
    </recommendedName>
</protein>
<feature type="transmembrane region" description="Helical" evidence="13">
    <location>
        <begin position="1036"/>
        <end position="1064"/>
    </location>
</feature>
<evidence type="ECO:0000259" key="14">
    <source>
        <dbReference type="PROSITE" id="PS50125"/>
    </source>
</evidence>
<evidence type="ECO:0000313" key="16">
    <source>
        <dbReference type="Proteomes" id="UP000007241"/>
    </source>
</evidence>
<feature type="region of interest" description="Disordered" evidence="12">
    <location>
        <begin position="655"/>
        <end position="674"/>
    </location>
</feature>
<feature type="transmembrane region" description="Helical" evidence="13">
    <location>
        <begin position="1183"/>
        <end position="1201"/>
    </location>
</feature>
<feature type="transmembrane region" description="Helical" evidence="13">
    <location>
        <begin position="182"/>
        <end position="202"/>
    </location>
</feature>
<keyword evidence="4 13" id="KW-0812">Transmembrane</keyword>
<dbReference type="InParanoid" id="F4P1T6"/>
<dbReference type="Proteomes" id="UP000007241">
    <property type="component" value="Unassembled WGS sequence"/>
</dbReference>
<dbReference type="GO" id="GO:0046872">
    <property type="term" value="F:metal ion binding"/>
    <property type="evidence" value="ECO:0007669"/>
    <property type="project" value="UniProtKB-KW"/>
</dbReference>
<evidence type="ECO:0000256" key="11">
    <source>
        <dbReference type="ARBA" id="ARBA00023239"/>
    </source>
</evidence>
<evidence type="ECO:0000256" key="10">
    <source>
        <dbReference type="ARBA" id="ARBA00023136"/>
    </source>
</evidence>
<comment type="catalytic activity">
    <reaction evidence="1">
        <text>ATP = 3',5'-cyclic AMP + diphosphate</text>
        <dbReference type="Rhea" id="RHEA:15389"/>
        <dbReference type="ChEBI" id="CHEBI:30616"/>
        <dbReference type="ChEBI" id="CHEBI:33019"/>
        <dbReference type="ChEBI" id="CHEBI:58165"/>
        <dbReference type="EC" id="4.6.1.1"/>
    </reaction>
</comment>
<feature type="transmembrane region" description="Helical" evidence="13">
    <location>
        <begin position="301"/>
        <end position="319"/>
    </location>
</feature>
<reference evidence="15 16" key="1">
    <citation type="submission" date="2009-12" db="EMBL/GenBank/DDBJ databases">
        <title>The draft genome of Batrachochytrium dendrobatidis.</title>
        <authorList>
            <consortium name="US DOE Joint Genome Institute (JGI-PGF)"/>
            <person name="Kuo A."/>
            <person name="Salamov A."/>
            <person name="Schmutz J."/>
            <person name="Lucas S."/>
            <person name="Pitluck S."/>
            <person name="Rosenblum E."/>
            <person name="Stajich J."/>
            <person name="Eisen M."/>
            <person name="Grigoriev I.V."/>
        </authorList>
    </citation>
    <scope>NUCLEOTIDE SEQUENCE [LARGE SCALE GENOMIC DNA]</scope>
    <source>
        <strain evidence="16">JAM81 / FGSC 10211</strain>
    </source>
</reference>
<dbReference type="EC" id="4.6.1.1" evidence="3"/>
<dbReference type="Gene3D" id="3.30.70.1230">
    <property type="entry name" value="Nucleotide cyclase"/>
    <property type="match status" value="2"/>
</dbReference>
<comment type="subcellular location">
    <subcellularLocation>
        <location evidence="2">Membrane</location>
        <topology evidence="2">Multi-pass membrane protein</topology>
    </subcellularLocation>
</comment>
<evidence type="ECO:0000313" key="15">
    <source>
        <dbReference type="EMBL" id="EGF80999.1"/>
    </source>
</evidence>
<sequence length="1690" mass="188809">MAQVYKSDTCIPIDSSIPIHLDSTAPPTHSLQPRIRHNHIQSRDLYSSEPVLHHSRASSVRKPHSSLILRFFFNAWQQFLLAVVRVARVPPSRHKVYPTPLNNDLDFDNNKKSDDSAKSNFFNKLSDTNSEFFFDSHLLEKVFENGRLLEWRLLVHPWSHKFKSQKMEDHYMESILLRNRVIYARVLSTFTVLIVIADFTLLTAHMGLAVTVILLVNMLFLAALSWIKAGKGYLIIATRIPYGINILKSAVVIALLTAACLDLFISKLPSDIIGSTAICSIVYCSLSSGLALTYLESISRIFLILVVVLIKVGFIYSQSVDWLTGIIYLIPVICACILSFSYVSSGDRIRRLNYLKTQFVDAQLHQTSIERAKADYLLSVCLPRSIIKKLKGQHKFDLIAHRHENATVMFGELKNFKEFVAGNMSMKNAIITLNYLFEYIDESICQFESLEKIKTISNKFLIVGGLSESTSHLTQMIDMAIALTEYFKTPKQIELDNNVLETVTFKLGFGVESGPLVACIVGKKKFVYEIYGDVVNVSSRYLGIAKVNQIVVSENLYKTLANIYNGEPLGAKIVKGKGLLRLCNIKERHKENSDLESSQPRISVTIRDKLNTSTRFRRLSLANIIRSSAFSAAVPLSSHTSMNISSMISSLPGQHNISTGNLSGKKSDKGKPVRLQQNNARELSQVEKSETSDFLQTALSASNILLDNGAHSVQIEQQRGDSVVLENAVECHDHAEDALHPLSISQAGSTHSYELNVSHGKLTRIQSHSDVQKKYQSSCTDGDLKQFFSSRRPSYQHTDTRPHNGPIELIESDYDGATSNANAPPTLLVSVPNVSDSQTFDTVEKSGWLGLNESNSARKSDYSNKDGQHYSSVKRNMIKEEDECSIQSSNDLNDLNDFVNPLTQKSINRAMSAVVRKTTLLRSSVTTAGQSTSASASASRRQLTIEDEHKLQQTSLEARDVMAEVILRMCEKVEMINDKEHDKDCDSTHGSRIDRYMKVIYNEMDLETLRFKHTALEEQFQMDFVTSTHISFIHSWLVIACVEVMVLFLGLCSYTNLFGSIALVTEDLNLYIGGWIVTICLLAINPIFLCFFREYTSRGRDVQIRNIQFFVLIASLLVSFWTVMLPWTGLYSYFFMVGGSLVQILAYSIYHINGITFIYKSRTTAAVVFFSLVTLHILQKVTWYTTIGSVGCIFMVYLTIIRGMRLQRVEYLLDVIMDTQGELVWDEIEKSSRLLHIVLPEIVISQIVAEPSSIVYEELKFISVLFLDIVNFTVMSGNKEPIIIVEMLNTLFSFFDFITDEYNVEKITTIGDAYLACSAIKNDVDPKVGASAVCMVALQMQAYVKQTLNKLPNVVNNFPGLVNIRIGVHSGPCYAAIMGGPKNFRYNVLGDTVDIAERVQEIAPAGGVCITQPTLELIQDNLDFRWELYDVTAKNLEYTYILSLKDEATLFNNQEATTRNTAEFTLPIQLDPVRSTTVETFSAVPSSLPSLAIGNTLPPLTSQYSEIQTPINDICQETQFDQHDPNSNLDFIYGGELPILPRLTSQRGQHSPLPTHTFKKPVLPNLSKNSSLSSYVGKGDSITVQDSKSQSPRPESISHGIPRITKTPSFETSHVRVKSFNGGVFSGGSGSDTNGNAGTLLMVNSSVSRSPSTFRKLTGSSDSDGIIVPSVTIKNRTNTAVKRKDLMDSQ</sequence>
<feature type="compositionally biased region" description="Polar residues" evidence="12">
    <location>
        <begin position="1582"/>
        <end position="1593"/>
    </location>
</feature>
<dbReference type="HOGENOM" id="CLU_241210_0_0_1"/>
<evidence type="ECO:0000256" key="2">
    <source>
        <dbReference type="ARBA" id="ARBA00004141"/>
    </source>
</evidence>
<feature type="transmembrane region" description="Helical" evidence="13">
    <location>
        <begin position="1070"/>
        <end position="1092"/>
    </location>
</feature>
<evidence type="ECO:0000256" key="5">
    <source>
        <dbReference type="ARBA" id="ARBA00022723"/>
    </source>
</evidence>
<feature type="transmembrane region" description="Helical" evidence="13">
    <location>
        <begin position="247"/>
        <end position="266"/>
    </location>
</feature>
<dbReference type="Pfam" id="PF00211">
    <property type="entry name" value="Guanylate_cyc"/>
    <property type="match status" value="2"/>
</dbReference>
<evidence type="ECO:0000256" key="13">
    <source>
        <dbReference type="SAM" id="Phobius"/>
    </source>
</evidence>
<evidence type="ECO:0000256" key="3">
    <source>
        <dbReference type="ARBA" id="ARBA00012201"/>
    </source>
</evidence>
<evidence type="ECO:0000256" key="8">
    <source>
        <dbReference type="ARBA" id="ARBA00022842"/>
    </source>
</evidence>
<keyword evidence="5" id="KW-0479">Metal-binding</keyword>
<dbReference type="STRING" id="684364.F4P1T6"/>
<evidence type="ECO:0000256" key="4">
    <source>
        <dbReference type="ARBA" id="ARBA00022692"/>
    </source>
</evidence>
<gene>
    <name evidence="15" type="ORF">BATDEDRAFT_24596</name>
</gene>
<feature type="transmembrane region" description="Helical" evidence="13">
    <location>
        <begin position="325"/>
        <end position="343"/>
    </location>
</feature>
<keyword evidence="7" id="KW-0067">ATP-binding</keyword>
<dbReference type="GO" id="GO:0005524">
    <property type="term" value="F:ATP binding"/>
    <property type="evidence" value="ECO:0007669"/>
    <property type="project" value="UniProtKB-KW"/>
</dbReference>
<dbReference type="CDD" id="cd07302">
    <property type="entry name" value="CHD"/>
    <property type="match status" value="2"/>
</dbReference>